<accession>A0ABY5SEN2</accession>
<protein>
    <submittedName>
        <fullName evidence="1">General stress protein</fullName>
    </submittedName>
</protein>
<proteinExistence type="predicted"/>
<evidence type="ECO:0000313" key="1">
    <source>
        <dbReference type="EMBL" id="UVI31143.1"/>
    </source>
</evidence>
<dbReference type="Proteomes" id="UP001057877">
    <property type="component" value="Chromosome"/>
</dbReference>
<name>A0ABY5SEN2_9BACL</name>
<reference evidence="1" key="1">
    <citation type="submission" date="2022-01" db="EMBL/GenBank/DDBJ databases">
        <title>Paenibacillus spongiae sp. nov., isolated from marine sponge.</title>
        <authorList>
            <person name="Li Z."/>
            <person name="Zhang M."/>
        </authorList>
    </citation>
    <scope>NUCLEOTIDE SEQUENCE</scope>
    <source>
        <strain evidence="1">PHS-Z3</strain>
    </source>
</reference>
<gene>
    <name evidence="1" type="ORF">L1F29_04665</name>
</gene>
<dbReference type="EMBL" id="CP091430">
    <property type="protein sequence ID" value="UVI31143.1"/>
    <property type="molecule type" value="Genomic_DNA"/>
</dbReference>
<keyword evidence="2" id="KW-1185">Reference proteome</keyword>
<sequence length="172" mass="18123">MAYKLGLFRHQQQVIDAVQELEKEGFTKRELQVFVKGSEHSRRIEAETGVDADELNEMTDMRGDGGIVVVPAGIASGSGPAAGGFTGTAFGDRAAGIVAGDIWGDGSAMGEALRWLGLDDDDAKECRNAIAEGWLVLMVETSEDRSDGGPDLGPAGPAEAVFRRCGAERILG</sequence>
<dbReference type="RefSeq" id="WP_258387207.1">
    <property type="nucleotide sequence ID" value="NZ_CP091430.1"/>
</dbReference>
<organism evidence="1 2">
    <name type="scientific">Paenibacillus spongiae</name>
    <dbReference type="NCBI Taxonomy" id="2909671"/>
    <lineage>
        <taxon>Bacteria</taxon>
        <taxon>Bacillati</taxon>
        <taxon>Bacillota</taxon>
        <taxon>Bacilli</taxon>
        <taxon>Bacillales</taxon>
        <taxon>Paenibacillaceae</taxon>
        <taxon>Paenibacillus</taxon>
    </lineage>
</organism>
<evidence type="ECO:0000313" key="2">
    <source>
        <dbReference type="Proteomes" id="UP001057877"/>
    </source>
</evidence>